<comment type="function">
    <text evidence="1 14">DNA ligase that catalyzes the formation of phosphodiester linkages between 5'-phosphoryl and 3'-hydroxyl groups in double-stranded DNA using NAD as a coenzyme and as the energy source for the reaction. It is essential for DNA replication and repair of damaged DNA.</text>
</comment>
<dbReference type="CDD" id="cd00114">
    <property type="entry name" value="LIGANc"/>
    <property type="match status" value="1"/>
</dbReference>
<dbReference type="SUPFAM" id="SSF56091">
    <property type="entry name" value="DNA ligase/mRNA capping enzyme, catalytic domain"/>
    <property type="match status" value="1"/>
</dbReference>
<dbReference type="NCBIfam" id="NF005932">
    <property type="entry name" value="PRK07956.1"/>
    <property type="match status" value="1"/>
</dbReference>
<feature type="binding site" evidence="14">
    <location>
        <begin position="82"/>
        <end position="83"/>
    </location>
    <ligand>
        <name>NAD(+)</name>
        <dbReference type="ChEBI" id="CHEBI:57540"/>
    </ligand>
</feature>
<feature type="active site" description="N6-AMP-lysine intermediate" evidence="14">
    <location>
        <position position="115"/>
    </location>
</feature>
<sequence length="668" mass="74431">MSQSMQQKLKQLRKALNYYARRYYIEDDSEVPDAEYDRLMKKLLDIELKNPELVTIDSPSQRVGCAVLDKFGRVKHKTAMLSLNNVFHDQELEMFSNRVNSRLNVVAAEYCCEPKLDGLAVNLLYENGFLVQAATRGDGAIGENITENIRTIKTIPLKLQGKGWPNGVEVRGEVFVSKVGLGKLNKKAASNGEKIFLNARNAASGSLRQLNSKVTAKRPLSFYAYGVGFFQGSLFGSHYQRLLHLKDWGFPICSEVCLVHSLAKVKSYYQDVLLRRDNLDYEIDGIVVKVDNIEFQERLGFVARAPRWAVAYKFPAKEELTLLIGVQFQVGRTGSITPVAKLEPVFIDGVTIKSATLHNLDEVTRLGVKIGDTVVVRRAGGVIPQVVSVLLKRRSNREQDIVFPVSCPVCQAPVEYVKGSSIIRCSAGMLCPAQRKEALRHFVSRKAMNIDGFGHKIIEQLLDLKVVETPADLFRLPANIIEKLDRIGSKSAQNLINALEKSKRTSLARFVYALGIKEVGEVASKNLVQHFYTLDAIQAASYETLLKVPHIGSRVADSIVSFFAQQGNQKFIKELIELGVTWPDVRLIKKLKPQILSGKTIVLTGSLSRLPRSEAKIALQMLGAQVSEKLSKKTDILFVGKNPGSKLPRAKNLGVDIRTEEDLLNIIQ</sequence>
<feature type="binding site" evidence="14">
    <location>
        <position position="289"/>
    </location>
    <ligand>
        <name>NAD(+)</name>
        <dbReference type="ChEBI" id="CHEBI:57540"/>
    </ligand>
</feature>
<dbReference type="PROSITE" id="PS50172">
    <property type="entry name" value="BRCT"/>
    <property type="match status" value="1"/>
</dbReference>
<dbReference type="GO" id="GO:0006281">
    <property type="term" value="P:DNA repair"/>
    <property type="evidence" value="ECO:0007669"/>
    <property type="project" value="UniProtKB-KW"/>
</dbReference>
<evidence type="ECO:0000256" key="14">
    <source>
        <dbReference type="HAMAP-Rule" id="MF_01588"/>
    </source>
</evidence>
<dbReference type="PANTHER" id="PTHR23389:SF9">
    <property type="entry name" value="DNA LIGASE"/>
    <property type="match status" value="1"/>
</dbReference>
<proteinExistence type="inferred from homology"/>
<dbReference type="Pfam" id="PF12826">
    <property type="entry name" value="HHH_2"/>
    <property type="match status" value="1"/>
</dbReference>
<dbReference type="InterPro" id="IPR001357">
    <property type="entry name" value="BRCT_dom"/>
</dbReference>
<dbReference type="GO" id="GO:0006260">
    <property type="term" value="P:DNA replication"/>
    <property type="evidence" value="ECO:0007669"/>
    <property type="project" value="UniProtKB-KW"/>
</dbReference>
<gene>
    <name evidence="14 17" type="primary">ligA</name>
    <name evidence="17" type="ORF">CF67_01073</name>
</gene>
<dbReference type="GO" id="GO:0005829">
    <property type="term" value="C:cytosol"/>
    <property type="evidence" value="ECO:0007669"/>
    <property type="project" value="TreeGrafter"/>
</dbReference>
<keyword evidence="11 14" id="KW-0234">DNA repair</keyword>
<reference evidence="17 18" key="1">
    <citation type="submission" date="2014-03" db="EMBL/GenBank/DDBJ databases">
        <title>Selection and divergence in the genomes of co-occurring obligate luminous symbionts with specific hosts.</title>
        <authorList>
            <person name="Hendry T.A."/>
            <person name="de Wet J.R."/>
            <person name="Dunlap P.V."/>
        </authorList>
    </citation>
    <scope>NUCLEOTIDE SEQUENCE [LARGE SCALE GENOMIC DNA]</scope>
    <source>
        <strain evidence="17 18">Ppalp.1</strain>
    </source>
</reference>
<keyword evidence="8 14" id="KW-0862">Zinc</keyword>
<dbReference type="InterPro" id="IPR001679">
    <property type="entry name" value="DNA_ligase"/>
</dbReference>
<evidence type="ECO:0000256" key="5">
    <source>
        <dbReference type="ARBA" id="ARBA00022705"/>
    </source>
</evidence>
<dbReference type="FunFam" id="3.30.470.30:FF:000001">
    <property type="entry name" value="DNA ligase"/>
    <property type="match status" value="1"/>
</dbReference>
<dbReference type="Gene3D" id="2.40.50.140">
    <property type="entry name" value="Nucleic acid-binding proteins"/>
    <property type="match status" value="1"/>
</dbReference>
<evidence type="ECO:0000256" key="15">
    <source>
        <dbReference type="RuleBase" id="RU000618"/>
    </source>
</evidence>
<feature type="binding site" evidence="14">
    <location>
        <position position="431"/>
    </location>
    <ligand>
        <name>Zn(2+)</name>
        <dbReference type="ChEBI" id="CHEBI:29105"/>
    </ligand>
</feature>
<feature type="binding site" evidence="14">
    <location>
        <position position="313"/>
    </location>
    <ligand>
        <name>NAD(+)</name>
        <dbReference type="ChEBI" id="CHEBI:57540"/>
    </ligand>
</feature>
<dbReference type="SUPFAM" id="SSF52113">
    <property type="entry name" value="BRCT domain"/>
    <property type="match status" value="1"/>
</dbReference>
<dbReference type="InterPro" id="IPR012340">
    <property type="entry name" value="NA-bd_OB-fold"/>
</dbReference>
<accession>A0A084CPK4</accession>
<name>A0A084CPK4_9GAMM</name>
<protein>
    <recommendedName>
        <fullName evidence="3 14">DNA ligase</fullName>
        <ecNumber evidence="2 14">6.5.1.2</ecNumber>
    </recommendedName>
    <alternativeName>
        <fullName evidence="14">Polydeoxyribonucleotide synthase [NAD(+)]</fullName>
    </alternativeName>
</protein>
<dbReference type="EC" id="6.5.1.2" evidence="2 14"/>
<dbReference type="Pfam" id="PF14520">
    <property type="entry name" value="HHH_5"/>
    <property type="match status" value="1"/>
</dbReference>
<evidence type="ECO:0000256" key="9">
    <source>
        <dbReference type="ARBA" id="ARBA00022842"/>
    </source>
</evidence>
<dbReference type="FunFam" id="1.10.150.20:FF:000007">
    <property type="entry name" value="DNA ligase"/>
    <property type="match status" value="1"/>
</dbReference>
<keyword evidence="4 14" id="KW-0436">Ligase</keyword>
<evidence type="ECO:0000256" key="3">
    <source>
        <dbReference type="ARBA" id="ARBA00013308"/>
    </source>
</evidence>
<dbReference type="FunFam" id="2.40.50.140:FF:000012">
    <property type="entry name" value="DNA ligase"/>
    <property type="match status" value="1"/>
</dbReference>
<dbReference type="FunFam" id="1.10.150.20:FF:000006">
    <property type="entry name" value="DNA ligase"/>
    <property type="match status" value="1"/>
</dbReference>
<evidence type="ECO:0000256" key="2">
    <source>
        <dbReference type="ARBA" id="ARBA00012722"/>
    </source>
</evidence>
<organism evidence="17 18">
    <name type="scientific">Candidatus Photodesmus blepharonis</name>
    <dbReference type="NCBI Taxonomy" id="1179155"/>
    <lineage>
        <taxon>Bacteria</taxon>
        <taxon>Pseudomonadati</taxon>
        <taxon>Pseudomonadota</taxon>
        <taxon>Gammaproteobacteria</taxon>
        <taxon>Vibrionales</taxon>
        <taxon>Vibrionaceae</taxon>
        <taxon>Candidatus Photodesmus</taxon>
    </lineage>
</organism>
<keyword evidence="7 14" id="KW-0227">DNA damage</keyword>
<dbReference type="GO" id="GO:0003911">
    <property type="term" value="F:DNA ligase (NAD+) activity"/>
    <property type="evidence" value="ECO:0007669"/>
    <property type="project" value="UniProtKB-UniRule"/>
</dbReference>
<keyword evidence="5 14" id="KW-0235">DNA replication</keyword>
<keyword evidence="18" id="KW-1185">Reference proteome</keyword>
<evidence type="ECO:0000259" key="16">
    <source>
        <dbReference type="PROSITE" id="PS50172"/>
    </source>
</evidence>
<dbReference type="Gene3D" id="1.10.287.610">
    <property type="entry name" value="Helix hairpin bin"/>
    <property type="match status" value="1"/>
</dbReference>
<dbReference type="AlphaFoldDB" id="A0A084CPK4"/>
<dbReference type="PROSITE" id="PS01056">
    <property type="entry name" value="DNA_LIGASE_N2"/>
    <property type="match status" value="1"/>
</dbReference>
<dbReference type="SMART" id="SM00292">
    <property type="entry name" value="BRCT"/>
    <property type="match status" value="1"/>
</dbReference>
<evidence type="ECO:0000256" key="1">
    <source>
        <dbReference type="ARBA" id="ARBA00004067"/>
    </source>
</evidence>
<comment type="cofactor">
    <cofactor evidence="14">
        <name>Mg(2+)</name>
        <dbReference type="ChEBI" id="CHEBI:18420"/>
    </cofactor>
    <cofactor evidence="14">
        <name>Mn(2+)</name>
        <dbReference type="ChEBI" id="CHEBI:29035"/>
    </cofactor>
</comment>
<evidence type="ECO:0000256" key="10">
    <source>
        <dbReference type="ARBA" id="ARBA00023027"/>
    </source>
</evidence>
<dbReference type="eggNOG" id="COG0272">
    <property type="taxonomic scope" value="Bacteria"/>
</dbReference>
<dbReference type="Gene3D" id="3.40.50.10190">
    <property type="entry name" value="BRCT domain"/>
    <property type="match status" value="1"/>
</dbReference>
<dbReference type="Proteomes" id="UP000053784">
    <property type="component" value="Unassembled WGS sequence"/>
</dbReference>
<dbReference type="InterPro" id="IPR041663">
    <property type="entry name" value="DisA/LigA_HHH"/>
</dbReference>
<evidence type="ECO:0000256" key="6">
    <source>
        <dbReference type="ARBA" id="ARBA00022723"/>
    </source>
</evidence>
<dbReference type="SMART" id="SM00532">
    <property type="entry name" value="LIGANc"/>
    <property type="match status" value="1"/>
</dbReference>
<dbReference type="STRING" id="1179155.CF67_01073"/>
<evidence type="ECO:0000256" key="12">
    <source>
        <dbReference type="ARBA" id="ARBA00034005"/>
    </source>
</evidence>
<comment type="catalytic activity">
    <reaction evidence="12 14 15">
        <text>NAD(+) + (deoxyribonucleotide)n-3'-hydroxyl + 5'-phospho-(deoxyribonucleotide)m = (deoxyribonucleotide)n+m + AMP + beta-nicotinamide D-nucleotide.</text>
        <dbReference type="EC" id="6.5.1.2"/>
    </reaction>
</comment>
<dbReference type="Gene3D" id="3.30.470.30">
    <property type="entry name" value="DNA ligase/mRNA capping enzyme"/>
    <property type="match status" value="1"/>
</dbReference>
<feature type="domain" description="BRCT" evidence="16">
    <location>
        <begin position="591"/>
        <end position="668"/>
    </location>
</feature>
<dbReference type="SMART" id="SM00278">
    <property type="entry name" value="HhH1"/>
    <property type="match status" value="3"/>
</dbReference>
<keyword evidence="14" id="KW-0464">Manganese</keyword>
<dbReference type="PROSITE" id="PS01055">
    <property type="entry name" value="DNA_LIGASE_N1"/>
    <property type="match status" value="1"/>
</dbReference>
<dbReference type="PANTHER" id="PTHR23389">
    <property type="entry name" value="CHROMOSOME TRANSMISSION FIDELITY FACTOR 18"/>
    <property type="match status" value="1"/>
</dbReference>
<dbReference type="RefSeq" id="WP_034412928.1">
    <property type="nucleotide sequence ID" value="NZ_JGVK01000001.1"/>
</dbReference>
<evidence type="ECO:0000256" key="8">
    <source>
        <dbReference type="ARBA" id="ARBA00022833"/>
    </source>
</evidence>
<feature type="binding site" evidence="14">
    <location>
        <position position="173"/>
    </location>
    <ligand>
        <name>NAD(+)</name>
        <dbReference type="ChEBI" id="CHEBI:57540"/>
    </ligand>
</feature>
<feature type="binding site" evidence="14">
    <location>
        <position position="113"/>
    </location>
    <ligand>
        <name>NAD(+)</name>
        <dbReference type="ChEBI" id="CHEBI:57540"/>
    </ligand>
</feature>
<dbReference type="GO" id="GO:0003677">
    <property type="term" value="F:DNA binding"/>
    <property type="evidence" value="ECO:0007669"/>
    <property type="project" value="InterPro"/>
</dbReference>
<evidence type="ECO:0000313" key="17">
    <source>
        <dbReference type="EMBL" id="KEY91733.1"/>
    </source>
</evidence>
<comment type="caution">
    <text evidence="14">Lacks conserved residue(s) required for the propagation of feature annotation.</text>
</comment>
<feature type="binding site" evidence="14">
    <location>
        <position position="410"/>
    </location>
    <ligand>
        <name>Zn(2+)</name>
        <dbReference type="ChEBI" id="CHEBI:29105"/>
    </ligand>
</feature>
<dbReference type="SUPFAM" id="SSF47781">
    <property type="entry name" value="RuvA domain 2-like"/>
    <property type="match status" value="1"/>
</dbReference>
<dbReference type="InterPro" id="IPR004150">
    <property type="entry name" value="NAD_DNA_ligase_OB"/>
</dbReference>
<evidence type="ECO:0000256" key="11">
    <source>
        <dbReference type="ARBA" id="ARBA00023204"/>
    </source>
</evidence>
<evidence type="ECO:0000256" key="13">
    <source>
        <dbReference type="ARBA" id="ARBA00060881"/>
    </source>
</evidence>
<keyword evidence="10 14" id="KW-0520">NAD</keyword>
<dbReference type="NCBIfam" id="TIGR00575">
    <property type="entry name" value="dnlj"/>
    <property type="match status" value="1"/>
</dbReference>
<dbReference type="SUPFAM" id="SSF50249">
    <property type="entry name" value="Nucleic acid-binding proteins"/>
    <property type="match status" value="1"/>
</dbReference>
<dbReference type="InterPro" id="IPR036420">
    <property type="entry name" value="BRCT_dom_sf"/>
</dbReference>
<dbReference type="InterPro" id="IPR013839">
    <property type="entry name" value="DNAligase_adenylation"/>
</dbReference>
<dbReference type="OrthoDB" id="9759736at2"/>
<dbReference type="Gene3D" id="1.10.150.20">
    <property type="entry name" value="5' to 3' exonuclease, C-terminal subdomain"/>
    <property type="match status" value="2"/>
</dbReference>
<dbReference type="EMBL" id="JGVK01000001">
    <property type="protein sequence ID" value="KEY91733.1"/>
    <property type="molecule type" value="Genomic_DNA"/>
</dbReference>
<evidence type="ECO:0000256" key="4">
    <source>
        <dbReference type="ARBA" id="ARBA00022598"/>
    </source>
</evidence>
<dbReference type="InterPro" id="IPR013840">
    <property type="entry name" value="DNAligase_N"/>
</dbReference>
<feature type="binding site" evidence="14">
    <location>
        <position position="407"/>
    </location>
    <ligand>
        <name>Zn(2+)</name>
        <dbReference type="ChEBI" id="CHEBI:29105"/>
    </ligand>
</feature>
<dbReference type="Pfam" id="PF01653">
    <property type="entry name" value="DNA_ligase_aden"/>
    <property type="match status" value="1"/>
</dbReference>
<dbReference type="HAMAP" id="MF_01588">
    <property type="entry name" value="DNA_ligase_A"/>
    <property type="match status" value="1"/>
</dbReference>
<dbReference type="Pfam" id="PF00533">
    <property type="entry name" value="BRCT"/>
    <property type="match status" value="1"/>
</dbReference>
<keyword evidence="6 14" id="KW-0479">Metal-binding</keyword>
<dbReference type="PIRSF" id="PIRSF001604">
    <property type="entry name" value="LigA"/>
    <property type="match status" value="1"/>
</dbReference>
<dbReference type="InterPro" id="IPR018239">
    <property type="entry name" value="DNA_ligase_AS"/>
</dbReference>
<keyword evidence="9 14" id="KW-0460">Magnesium</keyword>
<evidence type="ECO:0000313" key="18">
    <source>
        <dbReference type="Proteomes" id="UP000053784"/>
    </source>
</evidence>
<evidence type="ECO:0000256" key="7">
    <source>
        <dbReference type="ARBA" id="ARBA00022763"/>
    </source>
</evidence>
<comment type="similarity">
    <text evidence="13 14">Belongs to the NAD-dependent DNA ligase family. LigA subfamily.</text>
</comment>
<dbReference type="InterPro" id="IPR003583">
    <property type="entry name" value="Hlx-hairpin-Hlx_DNA-bd_motif"/>
</dbReference>
<comment type="caution">
    <text evidence="17">The sequence shown here is derived from an EMBL/GenBank/DDBJ whole genome shotgun (WGS) entry which is preliminary data.</text>
</comment>
<dbReference type="Gene3D" id="6.20.10.30">
    <property type="match status" value="1"/>
</dbReference>
<feature type="binding site" evidence="14">
    <location>
        <position position="136"/>
    </location>
    <ligand>
        <name>NAD(+)</name>
        <dbReference type="ChEBI" id="CHEBI:57540"/>
    </ligand>
</feature>
<feature type="binding site" evidence="14">
    <location>
        <begin position="33"/>
        <end position="37"/>
    </location>
    <ligand>
        <name>NAD(+)</name>
        <dbReference type="ChEBI" id="CHEBI:57540"/>
    </ligand>
</feature>
<dbReference type="CDD" id="cd17748">
    <property type="entry name" value="BRCT_DNA_ligase_like"/>
    <property type="match status" value="1"/>
</dbReference>
<dbReference type="InterPro" id="IPR033136">
    <property type="entry name" value="DNA_ligase_CS"/>
</dbReference>
<dbReference type="InterPro" id="IPR010994">
    <property type="entry name" value="RuvA_2-like"/>
</dbReference>
<dbReference type="GO" id="GO:0046872">
    <property type="term" value="F:metal ion binding"/>
    <property type="evidence" value="ECO:0007669"/>
    <property type="project" value="UniProtKB-KW"/>
</dbReference>
<dbReference type="Pfam" id="PF03120">
    <property type="entry name" value="OB_DNA_ligase"/>
    <property type="match status" value="1"/>
</dbReference>